<sequence length="366" mass="41777">MIYFLSPADTFLSSLSLFSLPLSIYLLSSKSLSSPFSLFPLLPSLHSITSHCLLFFSFLPLSLSPQSLPSLFPLFYHSFLFFLSSYTHFCSLSLLTLSLCSDIPNNLHRDSTPQLVMITFDDAVTRDSYNLYRQLISGIVNPNGCPISGTFFVSHEFTDYWTIQQLHAQGHEIASHSITHRYPPTWWKTANYTDWYSEIQGQREMLSTWANVDKSEIRGMRAPFLQAGGNWQFQVIADMKKDGFQYDSSLVSYIHKFDPYPDPIWPYTLDYPTTDDCGIDPCPDWTFRGIWESTIWLVHARTLVEKAVKFQGCEKVPPGRLFTGKCLVCFGITSPGMDETADRDPKTGHFRAVQLLDQTEFLGLLR</sequence>
<evidence type="ECO:0000259" key="1">
    <source>
        <dbReference type="Pfam" id="PF01522"/>
    </source>
</evidence>
<reference evidence="2" key="1">
    <citation type="submission" date="2021-01" db="EMBL/GenBank/DDBJ databases">
        <authorList>
            <person name="Li R."/>
            <person name="Bekaert M."/>
        </authorList>
    </citation>
    <scope>NUCLEOTIDE SEQUENCE</scope>
    <source>
        <strain evidence="2">Farmed</strain>
    </source>
</reference>
<dbReference type="Gene3D" id="3.20.20.370">
    <property type="entry name" value="Glycoside hydrolase/deacetylase"/>
    <property type="match status" value="1"/>
</dbReference>
<dbReference type="GO" id="GO:0005975">
    <property type="term" value="P:carbohydrate metabolic process"/>
    <property type="evidence" value="ECO:0007669"/>
    <property type="project" value="InterPro"/>
</dbReference>
<evidence type="ECO:0000313" key="3">
    <source>
        <dbReference type="Proteomes" id="UP000597762"/>
    </source>
</evidence>
<accession>A0A812DWT1</accession>
<comment type="caution">
    <text evidence="2">The sequence shown here is derived from an EMBL/GenBank/DDBJ whole genome shotgun (WGS) entry which is preliminary data.</text>
</comment>
<feature type="domain" description="NodB homology" evidence="1">
    <location>
        <begin position="110"/>
        <end position="245"/>
    </location>
</feature>
<dbReference type="OrthoDB" id="504708at2759"/>
<protein>
    <recommendedName>
        <fullName evidence="1">NodB homology domain-containing protein</fullName>
    </recommendedName>
</protein>
<dbReference type="PANTHER" id="PTHR45985:SF3">
    <property type="entry name" value="CHITIN DEACETYLASE-LIKE 4"/>
    <property type="match status" value="1"/>
</dbReference>
<dbReference type="EMBL" id="CAHIKZ030004566">
    <property type="protein sequence ID" value="CAE1312382.1"/>
    <property type="molecule type" value="Genomic_DNA"/>
</dbReference>
<dbReference type="Pfam" id="PF01522">
    <property type="entry name" value="Polysacc_deac_1"/>
    <property type="match status" value="1"/>
</dbReference>
<proteinExistence type="predicted"/>
<dbReference type="GO" id="GO:0016810">
    <property type="term" value="F:hydrolase activity, acting on carbon-nitrogen (but not peptide) bonds"/>
    <property type="evidence" value="ECO:0007669"/>
    <property type="project" value="InterPro"/>
</dbReference>
<name>A0A812DWT1_ACAPH</name>
<dbReference type="PANTHER" id="PTHR45985">
    <property type="match status" value="1"/>
</dbReference>
<dbReference type="Proteomes" id="UP000597762">
    <property type="component" value="Unassembled WGS sequence"/>
</dbReference>
<gene>
    <name evidence="2" type="ORF">SPHA_63662</name>
</gene>
<dbReference type="SUPFAM" id="SSF88713">
    <property type="entry name" value="Glycoside hydrolase/deacetylase"/>
    <property type="match status" value="1"/>
</dbReference>
<organism evidence="2 3">
    <name type="scientific">Acanthosepion pharaonis</name>
    <name type="common">Pharaoh cuttlefish</name>
    <name type="synonym">Sepia pharaonis</name>
    <dbReference type="NCBI Taxonomy" id="158019"/>
    <lineage>
        <taxon>Eukaryota</taxon>
        <taxon>Metazoa</taxon>
        <taxon>Spiralia</taxon>
        <taxon>Lophotrochozoa</taxon>
        <taxon>Mollusca</taxon>
        <taxon>Cephalopoda</taxon>
        <taxon>Coleoidea</taxon>
        <taxon>Decapodiformes</taxon>
        <taxon>Sepiida</taxon>
        <taxon>Sepiina</taxon>
        <taxon>Sepiidae</taxon>
        <taxon>Acanthosepion</taxon>
    </lineage>
</organism>
<keyword evidence="3" id="KW-1185">Reference proteome</keyword>
<dbReference type="InterPro" id="IPR052740">
    <property type="entry name" value="CE4"/>
</dbReference>
<dbReference type="AlphaFoldDB" id="A0A812DWT1"/>
<dbReference type="InterPro" id="IPR002509">
    <property type="entry name" value="NODB_dom"/>
</dbReference>
<evidence type="ECO:0000313" key="2">
    <source>
        <dbReference type="EMBL" id="CAE1312382.1"/>
    </source>
</evidence>
<dbReference type="InterPro" id="IPR011330">
    <property type="entry name" value="Glyco_hydro/deAcase_b/a-brl"/>
</dbReference>